<reference evidence="3 4" key="1">
    <citation type="submission" date="2023-01" db="EMBL/GenBank/DDBJ databases">
        <title>Minimal conservation of predation-associated metabolite biosynthetic gene clusters underscores biosynthetic potential of Myxococcota including descriptions for ten novel species: Archangium lansinium sp. nov., Myxococcus landrumus sp. nov., Nannocystis bai.</title>
        <authorList>
            <person name="Ahearne A."/>
            <person name="Stevens C."/>
            <person name="Dowd S."/>
        </authorList>
    </citation>
    <scope>NUCLEOTIDE SEQUENCE [LARGE SCALE GENOMIC DNA]</scope>
    <source>
        <strain evidence="3 4">WIWO2</strain>
    </source>
</reference>
<evidence type="ECO:0000259" key="2">
    <source>
        <dbReference type="Pfam" id="PF17761"/>
    </source>
</evidence>
<dbReference type="InterPro" id="IPR053148">
    <property type="entry name" value="PD-DEXK-like_domain"/>
</dbReference>
<accession>A0ABT5C858</accession>
<sequence length="236" mass="27519">MRREPPEIVSAAGRQLEARYGCGFGEKSLRHMIRFARAFPSAEIVSALRTQLSWSHFKQLIYMEDDLKRTFYAEMCRVEGWSTRVLAERIDGMLFERTALSKKPEALIRKELAALHERGELSPALVFRAPYMLDFLELADTYSEKDLESAILREIERFLLELGAGFAFVERQKRITLDGDDYYLDLLFFHRRMQRLVAFELKIGDFKPADSGQMELYLRWLDRHERQPTCGRGAAP</sequence>
<dbReference type="PANTHER" id="PTHR30547:SF5">
    <property type="entry name" value="NUCLEASE YHCG-RELATED"/>
    <property type="match status" value="1"/>
</dbReference>
<evidence type="ECO:0000313" key="3">
    <source>
        <dbReference type="EMBL" id="MDC0682622.1"/>
    </source>
</evidence>
<keyword evidence="4" id="KW-1185">Reference proteome</keyword>
<feature type="domain" description="YhcG PDDEXK nuclease" evidence="1">
    <location>
        <begin position="126"/>
        <end position="228"/>
    </location>
</feature>
<dbReference type="PANTHER" id="PTHR30547">
    <property type="entry name" value="UNCHARACTERIZED PROTEIN YHCG-RELATED"/>
    <property type="match status" value="1"/>
</dbReference>
<dbReference type="Gene3D" id="3.40.1350.10">
    <property type="match status" value="1"/>
</dbReference>
<evidence type="ECO:0000313" key="4">
    <source>
        <dbReference type="Proteomes" id="UP001217485"/>
    </source>
</evidence>
<dbReference type="Proteomes" id="UP001217485">
    <property type="component" value="Unassembled WGS sequence"/>
</dbReference>
<gene>
    <name evidence="3" type="ORF">POL72_33155</name>
</gene>
<organism evidence="3 4">
    <name type="scientific">Sorangium atrum</name>
    <dbReference type="NCBI Taxonomy" id="2995308"/>
    <lineage>
        <taxon>Bacteria</taxon>
        <taxon>Pseudomonadati</taxon>
        <taxon>Myxococcota</taxon>
        <taxon>Polyangia</taxon>
        <taxon>Polyangiales</taxon>
        <taxon>Polyangiaceae</taxon>
        <taxon>Sorangium</taxon>
    </lineage>
</organism>
<dbReference type="Pfam" id="PF06250">
    <property type="entry name" value="YhcG_C"/>
    <property type="match status" value="1"/>
</dbReference>
<feature type="domain" description="YhcG N-terminal" evidence="2">
    <location>
        <begin position="8"/>
        <end position="97"/>
    </location>
</feature>
<dbReference type="InterPro" id="IPR011856">
    <property type="entry name" value="tRNA_endonuc-like_dom_sf"/>
</dbReference>
<comment type="caution">
    <text evidence="3">The sequence shown here is derived from an EMBL/GenBank/DDBJ whole genome shotgun (WGS) entry which is preliminary data.</text>
</comment>
<protein>
    <submittedName>
        <fullName evidence="3">PDDEXK nuclease domain-containing protein</fullName>
    </submittedName>
</protein>
<dbReference type="EMBL" id="JAQNDK010000004">
    <property type="protein sequence ID" value="MDC0682622.1"/>
    <property type="molecule type" value="Genomic_DNA"/>
</dbReference>
<evidence type="ECO:0000259" key="1">
    <source>
        <dbReference type="Pfam" id="PF06250"/>
    </source>
</evidence>
<dbReference type="InterPro" id="IPR041527">
    <property type="entry name" value="YhcG_N"/>
</dbReference>
<proteinExistence type="predicted"/>
<name>A0ABT5C858_9BACT</name>
<dbReference type="InterPro" id="IPR009362">
    <property type="entry name" value="YhcG_C"/>
</dbReference>
<dbReference type="Pfam" id="PF17761">
    <property type="entry name" value="DUF1016_N"/>
    <property type="match status" value="1"/>
</dbReference>